<evidence type="ECO:0000256" key="1">
    <source>
        <dbReference type="ARBA" id="ARBA00010618"/>
    </source>
</evidence>
<feature type="domain" description="KOW" evidence="9">
    <location>
        <begin position="3"/>
        <end position="30"/>
    </location>
</feature>
<dbReference type="SUPFAM" id="SSF50104">
    <property type="entry name" value="Translation proteins SH3-like domain"/>
    <property type="match status" value="1"/>
</dbReference>
<gene>
    <name evidence="8" type="primary">rplX</name>
    <name evidence="10" type="ORF">RF819_12290</name>
</gene>
<dbReference type="InterPro" id="IPR005825">
    <property type="entry name" value="Ribosomal_uL24_CS"/>
</dbReference>
<dbReference type="CDD" id="cd06089">
    <property type="entry name" value="KOW_RPL26"/>
    <property type="match status" value="1"/>
</dbReference>
<dbReference type="HAMAP" id="MF_01326_B">
    <property type="entry name" value="Ribosomal_uL24_B"/>
    <property type="match status" value="1"/>
</dbReference>
<evidence type="ECO:0000313" key="11">
    <source>
        <dbReference type="Proteomes" id="UP000190750"/>
    </source>
</evidence>
<dbReference type="PROSITE" id="PS01108">
    <property type="entry name" value="RIBOSOMAL_L24"/>
    <property type="match status" value="1"/>
</dbReference>
<evidence type="ECO:0000256" key="2">
    <source>
        <dbReference type="ARBA" id="ARBA00022730"/>
    </source>
</evidence>
<dbReference type="Proteomes" id="UP000190750">
    <property type="component" value="Unassembled WGS sequence"/>
</dbReference>
<dbReference type="InterPro" id="IPR008991">
    <property type="entry name" value="Translation_prot_SH3-like_sf"/>
</dbReference>
<dbReference type="FunFam" id="2.30.30.30:FF:000004">
    <property type="entry name" value="50S ribosomal protein L24"/>
    <property type="match status" value="1"/>
</dbReference>
<dbReference type="NCBIfam" id="TIGR01079">
    <property type="entry name" value="rplX_bact"/>
    <property type="match status" value="1"/>
</dbReference>
<dbReference type="InterPro" id="IPR003256">
    <property type="entry name" value="Ribosomal_uL24"/>
</dbReference>
<dbReference type="InterPro" id="IPR005824">
    <property type="entry name" value="KOW"/>
</dbReference>
<comment type="function">
    <text evidence="8">One of two assembly initiator proteins, it binds directly to the 5'-end of the 23S rRNA, where it nucleates assembly of the 50S subunit.</text>
</comment>
<sequence length="106" mass="11411">MNKIRKGDDVIVLTGRDKGKRGKVTLRSDDSHLVVEGVNVVKKHAKPNPMKGEAGGIVEKTMPIHQSNVAIFNAATGKADRVGVKLQADGKHVRVYKSSGEEIKVA</sequence>
<evidence type="ECO:0000256" key="5">
    <source>
        <dbReference type="ARBA" id="ARBA00023274"/>
    </source>
</evidence>
<dbReference type="GO" id="GO:0005840">
    <property type="term" value="C:ribosome"/>
    <property type="evidence" value="ECO:0007669"/>
    <property type="project" value="UniProtKB-KW"/>
</dbReference>
<reference evidence="10 11" key="1">
    <citation type="submission" date="2017-01" db="EMBL/GenBank/DDBJ databases">
        <title>Genome sequencing of Rhodoferax fermentans JCM 7819.</title>
        <authorList>
            <person name="Kim Y.J."/>
            <person name="Farh M.E.-A."/>
            <person name="Yang D.-C."/>
        </authorList>
    </citation>
    <scope>NUCLEOTIDE SEQUENCE [LARGE SCALE GENOMIC DNA]</scope>
    <source>
        <strain evidence="10 11">JCM 7819</strain>
    </source>
</reference>
<dbReference type="RefSeq" id="WP_078365248.1">
    <property type="nucleotide sequence ID" value="NZ_MTJN01000002.1"/>
</dbReference>
<keyword evidence="3 8" id="KW-0694">RNA-binding</keyword>
<dbReference type="PANTHER" id="PTHR12903">
    <property type="entry name" value="MITOCHONDRIAL RIBOSOMAL PROTEIN L24"/>
    <property type="match status" value="1"/>
</dbReference>
<dbReference type="InterPro" id="IPR041988">
    <property type="entry name" value="Ribosomal_uL24_KOW"/>
</dbReference>
<dbReference type="SMART" id="SM00739">
    <property type="entry name" value="KOW"/>
    <property type="match status" value="1"/>
</dbReference>
<comment type="subunit">
    <text evidence="8">Part of the 50S ribosomal subunit.</text>
</comment>
<keyword evidence="5 8" id="KW-0687">Ribonucleoprotein</keyword>
<evidence type="ECO:0000256" key="4">
    <source>
        <dbReference type="ARBA" id="ARBA00022980"/>
    </source>
</evidence>
<dbReference type="EMBL" id="MTJN01000002">
    <property type="protein sequence ID" value="OOV07405.1"/>
    <property type="molecule type" value="Genomic_DNA"/>
</dbReference>
<evidence type="ECO:0000256" key="8">
    <source>
        <dbReference type="HAMAP-Rule" id="MF_01326"/>
    </source>
</evidence>
<evidence type="ECO:0000256" key="3">
    <source>
        <dbReference type="ARBA" id="ARBA00022884"/>
    </source>
</evidence>
<evidence type="ECO:0000313" key="10">
    <source>
        <dbReference type="EMBL" id="OOV07405.1"/>
    </source>
</evidence>
<keyword evidence="11" id="KW-1185">Reference proteome</keyword>
<dbReference type="GO" id="GO:0019843">
    <property type="term" value="F:rRNA binding"/>
    <property type="evidence" value="ECO:0007669"/>
    <property type="project" value="UniProtKB-UniRule"/>
</dbReference>
<dbReference type="GO" id="GO:0003735">
    <property type="term" value="F:structural constituent of ribosome"/>
    <property type="evidence" value="ECO:0007669"/>
    <property type="project" value="InterPro"/>
</dbReference>
<dbReference type="AlphaFoldDB" id="A0A1T1ATV0"/>
<dbReference type="STRING" id="28066.RF819_12290"/>
<name>A0A1T1ATV0_RHOFE</name>
<dbReference type="GO" id="GO:0006412">
    <property type="term" value="P:translation"/>
    <property type="evidence" value="ECO:0007669"/>
    <property type="project" value="UniProtKB-UniRule"/>
</dbReference>
<comment type="function">
    <text evidence="7 8">One of the proteins that surrounds the polypeptide exit tunnel on the outside of the subunit.</text>
</comment>
<keyword evidence="4 8" id="KW-0689">Ribosomal protein</keyword>
<dbReference type="Gene3D" id="2.30.30.30">
    <property type="match status" value="1"/>
</dbReference>
<protein>
    <recommendedName>
        <fullName evidence="6 8">Large ribosomal subunit protein uL24</fullName>
    </recommendedName>
</protein>
<comment type="caution">
    <text evidence="10">The sequence shown here is derived from an EMBL/GenBank/DDBJ whole genome shotgun (WGS) entry which is preliminary data.</text>
</comment>
<evidence type="ECO:0000256" key="6">
    <source>
        <dbReference type="ARBA" id="ARBA00035206"/>
    </source>
</evidence>
<dbReference type="GO" id="GO:1990904">
    <property type="term" value="C:ribonucleoprotein complex"/>
    <property type="evidence" value="ECO:0007669"/>
    <property type="project" value="UniProtKB-KW"/>
</dbReference>
<comment type="similarity">
    <text evidence="1 8">Belongs to the universal ribosomal protein uL24 family.</text>
</comment>
<proteinExistence type="inferred from homology"/>
<dbReference type="Pfam" id="PF17136">
    <property type="entry name" value="ribosomal_L24"/>
    <property type="match status" value="1"/>
</dbReference>
<evidence type="ECO:0000259" key="9">
    <source>
        <dbReference type="SMART" id="SM00739"/>
    </source>
</evidence>
<dbReference type="InterPro" id="IPR057264">
    <property type="entry name" value="Ribosomal_uL24_C"/>
</dbReference>
<accession>A0A1T1ATV0</accession>
<dbReference type="OrthoDB" id="9807419at2"/>
<dbReference type="InterPro" id="IPR014722">
    <property type="entry name" value="Rib_uL2_dom2"/>
</dbReference>
<keyword evidence="2 8" id="KW-0699">rRNA-binding</keyword>
<organism evidence="10 11">
    <name type="scientific">Rhodoferax fermentans</name>
    <dbReference type="NCBI Taxonomy" id="28066"/>
    <lineage>
        <taxon>Bacteria</taxon>
        <taxon>Pseudomonadati</taxon>
        <taxon>Pseudomonadota</taxon>
        <taxon>Betaproteobacteria</taxon>
        <taxon>Burkholderiales</taxon>
        <taxon>Comamonadaceae</taxon>
        <taxon>Rhodoferax</taxon>
    </lineage>
</organism>
<evidence type="ECO:0000256" key="7">
    <source>
        <dbReference type="ARBA" id="ARBA00058688"/>
    </source>
</evidence>